<dbReference type="Proteomes" id="UP001381693">
    <property type="component" value="Unassembled WGS sequence"/>
</dbReference>
<dbReference type="SUPFAM" id="SSF53300">
    <property type="entry name" value="vWA-like"/>
    <property type="match status" value="1"/>
</dbReference>
<evidence type="ECO:0008006" key="4">
    <source>
        <dbReference type="Google" id="ProtNLM"/>
    </source>
</evidence>
<comment type="caution">
    <text evidence="2">The sequence shown here is derived from an EMBL/GenBank/DDBJ whole genome shotgun (WGS) entry which is preliminary data.</text>
</comment>
<reference evidence="2 3" key="1">
    <citation type="submission" date="2023-11" db="EMBL/GenBank/DDBJ databases">
        <title>Halocaridina rubra genome assembly.</title>
        <authorList>
            <person name="Smith C."/>
        </authorList>
    </citation>
    <scope>NUCLEOTIDE SEQUENCE [LARGE SCALE GENOMIC DNA]</scope>
    <source>
        <strain evidence="2">EP-1</strain>
        <tissue evidence="2">Whole</tissue>
    </source>
</reference>
<name>A0AAN8WD48_HALRR</name>
<evidence type="ECO:0000313" key="3">
    <source>
        <dbReference type="Proteomes" id="UP001381693"/>
    </source>
</evidence>
<accession>A0AAN8WD48</accession>
<sequence>MDEDEEAFHIYTVEEEEGEQELGKLGNAKDGNEYQKGNKRTGEKRHTLLKIPSRLPKELCNFNEADQVFNIVMADTSGSMEKRWPLVINAWQEYVAPKLNGRTRMYAFDYQVRSLGCRKHFTNKDYGGYATDLTAALETIRLEVEKSLEANIRVFIITDGGHNYNSNYKEPETEIIQMKPPDGKVIGVYLLGIGLEFPVNYSIDIRSRLHNWKANVPTLFWAKEDSDIEDQIRIISEEIVEKPTTLKLNVEGYIVPGLDKVSFIQLGEWLYFPQSPEELPMLQVEGHEEKSLTIHYRDITLRQLVDELFLQWNSVLIQQHRRKATVPTETLSLMRSLFNGTLKKVKEDSCNTKSLKTRLQVKHQKTYSLKFSALMNQTKNILTITHKFTDEIKLAEALLKTTVTPKNKYAQKVLMMKGHGQNNFESDAKEFRKLYKAAEDQIMKLPTPQLEECCRILATSTLVDLQDPYILLMLDESKYDFMKTFTMSGMPVYASIKDFSHINPWTMIIHHIVGAPYAIISQSAIELYADQAIQFDSEEKSVILTKGNIESKCNIVIPIIPANAAEVLQPLICSNLYAMMATFSILRNPHIIDHDIHLAALGCAWLTTIRTHPLCKRPQYIRERLDNITATAKIYTKRSSVKTYVNALIDNPNQALMTLSTQTFEGHYIMCESLVKPMFLLYLMKDRLTDLQKEQMLKMLLAEFIGRTLPLHTNKMATPFTKLFAKNVYDQNEKKTWAKKNHQVLMKQVKNCKTLLAQFYTVEELETTIKKEIKDTFYSLTENHLDDDNLCVNMTMIQKLSNVGKCGNVRASDFKVWAEEIGVISTIIRKAASPKQIAVYVVEALQNRHSRYRESKAAMAKADVMSIIREKVKQETSCSYRITVTEELTSRATRQWEEEYMSIHKAVAMPMTPAEIIRNAQEKGIQVDDNNFHLVYRYNDKVELLRNACQISGCPHFLVPHRNFNQHLTVERRMGNFPHALHLVSKKFCTEDTRAVMREVTKGTLSGTQNRTRHSPPDTQDIKPLEKEISNLIHHYKNNEEKLKEIEADNR</sequence>
<gene>
    <name evidence="2" type="ORF">SK128_015162</name>
</gene>
<dbReference type="GO" id="GO:0032991">
    <property type="term" value="C:protein-containing complex"/>
    <property type="evidence" value="ECO:0007669"/>
    <property type="project" value="UniProtKB-ARBA"/>
</dbReference>
<evidence type="ECO:0000256" key="1">
    <source>
        <dbReference type="SAM" id="MobiDB-lite"/>
    </source>
</evidence>
<feature type="region of interest" description="Disordered" evidence="1">
    <location>
        <begin position="17"/>
        <end position="41"/>
    </location>
</feature>
<organism evidence="2 3">
    <name type="scientific">Halocaridina rubra</name>
    <name type="common">Hawaiian red shrimp</name>
    <dbReference type="NCBI Taxonomy" id="373956"/>
    <lineage>
        <taxon>Eukaryota</taxon>
        <taxon>Metazoa</taxon>
        <taxon>Ecdysozoa</taxon>
        <taxon>Arthropoda</taxon>
        <taxon>Crustacea</taxon>
        <taxon>Multicrustacea</taxon>
        <taxon>Malacostraca</taxon>
        <taxon>Eumalacostraca</taxon>
        <taxon>Eucarida</taxon>
        <taxon>Decapoda</taxon>
        <taxon>Pleocyemata</taxon>
        <taxon>Caridea</taxon>
        <taxon>Atyoidea</taxon>
        <taxon>Atyidae</taxon>
        <taxon>Halocaridina</taxon>
    </lineage>
</organism>
<protein>
    <recommendedName>
        <fullName evidence="4">VWFA domain-containing protein</fullName>
    </recommendedName>
</protein>
<dbReference type="InterPro" id="IPR036465">
    <property type="entry name" value="vWFA_dom_sf"/>
</dbReference>
<keyword evidence="3" id="KW-1185">Reference proteome</keyword>
<evidence type="ECO:0000313" key="2">
    <source>
        <dbReference type="EMBL" id="KAK7051423.1"/>
    </source>
</evidence>
<dbReference type="CDD" id="cd00198">
    <property type="entry name" value="vWFA"/>
    <property type="match status" value="1"/>
</dbReference>
<proteinExistence type="predicted"/>
<feature type="region of interest" description="Disordered" evidence="1">
    <location>
        <begin position="1001"/>
        <end position="1023"/>
    </location>
</feature>
<dbReference type="EMBL" id="JAXCGZ010021420">
    <property type="protein sequence ID" value="KAK7051423.1"/>
    <property type="molecule type" value="Genomic_DNA"/>
</dbReference>
<dbReference type="AlphaFoldDB" id="A0AAN8WD48"/>